<dbReference type="AlphaFoldDB" id="A0A1Z4BT16"/>
<dbReference type="EMBL" id="CP022022">
    <property type="protein sequence ID" value="ASF44464.1"/>
    <property type="molecule type" value="Genomic_DNA"/>
</dbReference>
<name>A0A1Z4BT16_9FLAO</name>
<reference evidence="2" key="1">
    <citation type="submission" date="2017-06" db="EMBL/GenBank/DDBJ databases">
        <title>Complete genome sequence of Capnocytophaga sp. KCOM 1579 (=ChDC OS43) isolated from a human refractory periapical abscess lesion.</title>
        <authorList>
            <person name="Kook J.-K."/>
            <person name="Park S.-N."/>
            <person name="Lim Y.K."/>
            <person name="Roh H."/>
        </authorList>
    </citation>
    <scope>NUCLEOTIDE SEQUENCE [LARGE SCALE GENOMIC DNA]</scope>
    <source>
        <strain evidence="2">ChDC OS43</strain>
    </source>
</reference>
<gene>
    <name evidence="1" type="ORF">CBG49_03855</name>
</gene>
<evidence type="ECO:0000313" key="2">
    <source>
        <dbReference type="Proteomes" id="UP000197007"/>
    </source>
</evidence>
<keyword evidence="2" id="KW-1185">Reference proteome</keyword>
<dbReference type="Proteomes" id="UP000197007">
    <property type="component" value="Chromosome"/>
</dbReference>
<evidence type="ECO:0000313" key="1">
    <source>
        <dbReference type="EMBL" id="ASF44464.1"/>
    </source>
</evidence>
<proteinExistence type="predicted"/>
<dbReference type="KEGG" id="capn:CBG49_03855"/>
<dbReference type="RefSeq" id="WP_088595252.1">
    <property type="nucleotide sequence ID" value="NZ_CP022022.1"/>
</dbReference>
<protein>
    <submittedName>
        <fullName evidence="1">Uncharacterized protein</fullName>
    </submittedName>
</protein>
<sequence>MVTLQLTFNNEAEYALFDTLFEKFKIKKKVVSVGKPLNTYSETTAQKIKKARSQKQKGTLTTVTPDNLWTLTN</sequence>
<organism evidence="1 2">
    <name type="scientific">Capnocytophaga endodontalis</name>
    <dbReference type="NCBI Taxonomy" id="2708117"/>
    <lineage>
        <taxon>Bacteria</taxon>
        <taxon>Pseudomonadati</taxon>
        <taxon>Bacteroidota</taxon>
        <taxon>Flavobacteriia</taxon>
        <taxon>Flavobacteriales</taxon>
        <taxon>Flavobacteriaceae</taxon>
        <taxon>Capnocytophaga</taxon>
    </lineage>
</organism>
<accession>A0A1Z4BT16</accession>